<evidence type="ECO:0000256" key="1">
    <source>
        <dbReference type="SAM" id="Phobius"/>
    </source>
</evidence>
<dbReference type="InterPro" id="IPR036259">
    <property type="entry name" value="MFS_trans_sf"/>
</dbReference>
<feature type="transmembrane region" description="Helical" evidence="1">
    <location>
        <begin position="100"/>
        <end position="123"/>
    </location>
</feature>
<dbReference type="GO" id="GO:0022857">
    <property type="term" value="F:transmembrane transporter activity"/>
    <property type="evidence" value="ECO:0007669"/>
    <property type="project" value="InterPro"/>
</dbReference>
<dbReference type="PANTHER" id="PTHR23526">
    <property type="entry name" value="INTEGRAL MEMBRANE TRANSPORT PROTEIN-RELATED"/>
    <property type="match status" value="1"/>
</dbReference>
<feature type="transmembrane region" description="Helical" evidence="1">
    <location>
        <begin position="166"/>
        <end position="188"/>
    </location>
</feature>
<feature type="transmembrane region" description="Helical" evidence="1">
    <location>
        <begin position="349"/>
        <end position="372"/>
    </location>
</feature>
<feature type="transmembrane region" description="Helical" evidence="1">
    <location>
        <begin position="129"/>
        <end position="154"/>
    </location>
</feature>
<reference evidence="3" key="1">
    <citation type="journal article" date="2020" name="mSystems">
        <title>Genome- and Community-Level Interaction Insights into Carbon Utilization and Element Cycling Functions of Hydrothermarchaeota in Hydrothermal Sediment.</title>
        <authorList>
            <person name="Zhou Z."/>
            <person name="Liu Y."/>
            <person name="Xu W."/>
            <person name="Pan J."/>
            <person name="Luo Z.H."/>
            <person name="Li M."/>
        </authorList>
    </citation>
    <scope>NUCLEOTIDE SEQUENCE [LARGE SCALE GENOMIC DNA]</scope>
    <source>
        <strain evidence="3">SpSt-1105</strain>
    </source>
</reference>
<dbReference type="InterPro" id="IPR011701">
    <property type="entry name" value="MFS"/>
</dbReference>
<proteinExistence type="predicted"/>
<keyword evidence="1" id="KW-0472">Membrane</keyword>
<feature type="transmembrane region" description="Helical" evidence="1">
    <location>
        <begin position="421"/>
        <end position="438"/>
    </location>
</feature>
<evidence type="ECO:0000259" key="2">
    <source>
        <dbReference type="PROSITE" id="PS50850"/>
    </source>
</evidence>
<feature type="domain" description="Major facilitator superfamily (MFS) profile" evidence="2">
    <location>
        <begin position="203"/>
        <end position="445"/>
    </location>
</feature>
<gene>
    <name evidence="3" type="ORF">ENM66_00465</name>
</gene>
<dbReference type="AlphaFoldDB" id="A0A7J3Z4Q7"/>
<organism evidence="3">
    <name type="scientific">Ignisphaera aggregans</name>
    <dbReference type="NCBI Taxonomy" id="334771"/>
    <lineage>
        <taxon>Archaea</taxon>
        <taxon>Thermoproteota</taxon>
        <taxon>Thermoprotei</taxon>
        <taxon>Desulfurococcales</taxon>
        <taxon>Desulfurococcaceae</taxon>
        <taxon>Ignisphaera</taxon>
    </lineage>
</organism>
<dbReference type="EMBL" id="DRYQ01000006">
    <property type="protein sequence ID" value="HHQ49814.1"/>
    <property type="molecule type" value="Genomic_DNA"/>
</dbReference>
<protein>
    <submittedName>
        <fullName evidence="3">MFS transporter</fullName>
    </submittedName>
</protein>
<feature type="transmembrane region" description="Helical" evidence="1">
    <location>
        <begin position="295"/>
        <end position="317"/>
    </location>
</feature>
<dbReference type="PROSITE" id="PS50850">
    <property type="entry name" value="MFS"/>
    <property type="match status" value="1"/>
</dbReference>
<sequence>MSTPLNIPSVKMPSCPNGESALAEDDVERLRKSTVVKLYVRVSALSYSNSVSSPVLPYLIVYYGGGAAESGLYQAFNNLFGNLGQVLWGGVGDVSRTRKLLLFLGALPSLLTPLTLLLTLVFTQGLEPHLVICVSFIATFLGSASAPIIAPIISELAISSKESLRLFVVHSNLSTLFSILGNATATLVLQMFSQNTFQSFASLFLIALLSAVLALVTTLSIPQTVIDVRSGERHKSEEHVRIFSKVADSFTIALRNTKFKDFAFANTVYTFSMSIAWPLFILTQKNVLNLTPAQITSFSIASTIATIASQYLMGVYLRRRFYRFFTLLNRFGLVIVPLVYAHALNYTQLLLLNIYTGFLSGFTNIIFPMYIIECAENGKRATYIGVYNTLIGTASFTGSLLGGYLSSILIEVLGLSQGLRAAYYICTIARTSSAILTLKTREYIL</sequence>
<dbReference type="PANTHER" id="PTHR23526:SF2">
    <property type="entry name" value="MAJOR FACILITATOR SUPERFAMILY (MFS) PROFILE DOMAIN-CONTAINING PROTEIN"/>
    <property type="match status" value="1"/>
</dbReference>
<feature type="transmembrane region" description="Helical" evidence="1">
    <location>
        <begin position="200"/>
        <end position="221"/>
    </location>
</feature>
<keyword evidence="1" id="KW-1133">Transmembrane helix</keyword>
<accession>A0A7J3Z4Q7</accession>
<keyword evidence="1" id="KW-0812">Transmembrane</keyword>
<comment type="caution">
    <text evidence="3">The sequence shown here is derived from an EMBL/GenBank/DDBJ whole genome shotgun (WGS) entry which is preliminary data.</text>
</comment>
<feature type="transmembrane region" description="Helical" evidence="1">
    <location>
        <begin position="324"/>
        <end position="343"/>
    </location>
</feature>
<dbReference type="SUPFAM" id="SSF103473">
    <property type="entry name" value="MFS general substrate transporter"/>
    <property type="match status" value="1"/>
</dbReference>
<dbReference type="InterPro" id="IPR020846">
    <property type="entry name" value="MFS_dom"/>
</dbReference>
<feature type="transmembrane region" description="Helical" evidence="1">
    <location>
        <begin position="262"/>
        <end position="283"/>
    </location>
</feature>
<evidence type="ECO:0000313" key="3">
    <source>
        <dbReference type="EMBL" id="HHQ49814.1"/>
    </source>
</evidence>
<dbReference type="InterPro" id="IPR052528">
    <property type="entry name" value="Sugar_transport-like"/>
</dbReference>
<feature type="transmembrane region" description="Helical" evidence="1">
    <location>
        <begin position="384"/>
        <end position="409"/>
    </location>
</feature>
<dbReference type="Gene3D" id="1.20.1250.20">
    <property type="entry name" value="MFS general substrate transporter like domains"/>
    <property type="match status" value="2"/>
</dbReference>
<dbReference type="Pfam" id="PF07690">
    <property type="entry name" value="MFS_1"/>
    <property type="match status" value="1"/>
</dbReference>
<name>A0A7J3Z4Q7_9CREN</name>